<evidence type="ECO:0000313" key="4">
    <source>
        <dbReference type="Proteomes" id="UP000659654"/>
    </source>
</evidence>
<feature type="transmembrane region" description="Helical" evidence="2">
    <location>
        <begin position="266"/>
        <end position="289"/>
    </location>
</feature>
<dbReference type="InterPro" id="IPR011009">
    <property type="entry name" value="Kinase-like_dom_sf"/>
</dbReference>
<dbReference type="Proteomes" id="UP000659654">
    <property type="component" value="Unassembled WGS sequence"/>
</dbReference>
<sequence>MDLGKVAIIIRALQACNTLFGDVKPNNFEVTSFKVTDGTIEKFVTMDNATGFETSPIKYDGPAFQGIRLQMSIQGDKTIVGGQVTKVSSDPEPQECPVIGDDKELNVVADCTQRTCPYLFGNAVYVIHNKHSYLSLIYKKLDVIEAKHEQPNIDCSERFGVDDVEGTFIFKKNGTCTEVNVDEFELPWEPHECDTAPIILTPDTPTQYYHLRYLTILASCEMPSTITEEMVDNTFIRFTHIDSTETTTALPVSETSDVAVQSQLELAALVLGSLAVAVFLGLIIVGIVVCVKCREICMCCGKKTEKKEKKKKLSQGKPPSVTAPLPHSAQENTKSLKKEEKDEDGEVFLEYMEDESDEDEDPKSFDVLFDMESLVAKQMEDDDFPVAIPKMFVGGFRSYFFIRKLGQGVRTAVYKYRMGRRGDDYVAVKIFDKVLDAFAECRNSQGIHQVLRSVSSCPSLLAEVLDYGGNENVCLVVPLCYQDMATFLDTTAIELQQKLIIAYHLLLPILQLQQAKGAHMNITPGSYMQRRPDENTCLLRHLCFAEMFGTEYEFNSFSNPDFMSATNHRREPASMVTDMQSWLLMVVFIFRDRSDKPPWHVRNEHNDPSKNAKRKIVFKMHFDRKMAFFKKLEPLTDQNAIIYDLAQMIWYKNASETINMNEVLSYMEKLQKKFKFEYTDPWWDTTKRWEKIVIIPPEERTQPCGVENCGHQECVPRFENAYPKKTRKELSEERSRRRREREEAGKHAAAVAAHTAKTISEGSSRLVMKKGARRTPKKEDFDITLSRSQSDMWF</sequence>
<dbReference type="EMBL" id="CAJFDI010000001">
    <property type="protein sequence ID" value="CAD5208107.1"/>
    <property type="molecule type" value="Genomic_DNA"/>
</dbReference>
<gene>
    <name evidence="3" type="ORF">BXYJ_LOCUS343</name>
</gene>
<feature type="region of interest" description="Disordered" evidence="1">
    <location>
        <begin position="725"/>
        <end position="756"/>
    </location>
</feature>
<evidence type="ECO:0000313" key="3">
    <source>
        <dbReference type="EMBL" id="CAD5208107.1"/>
    </source>
</evidence>
<keyword evidence="2" id="KW-0472">Membrane</keyword>
<dbReference type="AlphaFoldDB" id="A0A7I8XEM1"/>
<dbReference type="Gene3D" id="1.10.510.10">
    <property type="entry name" value="Transferase(Phosphotransferase) domain 1"/>
    <property type="match status" value="1"/>
</dbReference>
<name>A0A7I8XEM1_BURXY</name>
<dbReference type="Proteomes" id="UP000582659">
    <property type="component" value="Unassembled WGS sequence"/>
</dbReference>
<dbReference type="EMBL" id="CAJFCV020000001">
    <property type="protein sequence ID" value="CAG9080246.1"/>
    <property type="molecule type" value="Genomic_DNA"/>
</dbReference>
<feature type="compositionally biased region" description="Low complexity" evidence="1">
    <location>
        <begin position="747"/>
        <end position="756"/>
    </location>
</feature>
<evidence type="ECO:0000256" key="1">
    <source>
        <dbReference type="SAM" id="MobiDB-lite"/>
    </source>
</evidence>
<feature type="region of interest" description="Disordered" evidence="1">
    <location>
        <begin position="309"/>
        <end position="341"/>
    </location>
</feature>
<dbReference type="SUPFAM" id="SSF56112">
    <property type="entry name" value="Protein kinase-like (PK-like)"/>
    <property type="match status" value="1"/>
</dbReference>
<keyword evidence="2" id="KW-0812">Transmembrane</keyword>
<keyword evidence="4" id="KW-1185">Reference proteome</keyword>
<accession>A0A7I8XEM1</accession>
<proteinExistence type="predicted"/>
<evidence type="ECO:0000256" key="2">
    <source>
        <dbReference type="SAM" id="Phobius"/>
    </source>
</evidence>
<feature type="compositionally biased region" description="Basic and acidic residues" evidence="1">
    <location>
        <begin position="728"/>
        <end position="746"/>
    </location>
</feature>
<organism evidence="3 4">
    <name type="scientific">Bursaphelenchus xylophilus</name>
    <name type="common">Pinewood nematode worm</name>
    <name type="synonym">Aphelenchoides xylophilus</name>
    <dbReference type="NCBI Taxonomy" id="6326"/>
    <lineage>
        <taxon>Eukaryota</taxon>
        <taxon>Metazoa</taxon>
        <taxon>Ecdysozoa</taxon>
        <taxon>Nematoda</taxon>
        <taxon>Chromadorea</taxon>
        <taxon>Rhabditida</taxon>
        <taxon>Tylenchina</taxon>
        <taxon>Tylenchomorpha</taxon>
        <taxon>Aphelenchoidea</taxon>
        <taxon>Aphelenchoididae</taxon>
        <taxon>Bursaphelenchus</taxon>
    </lineage>
</organism>
<keyword evidence="2" id="KW-1133">Transmembrane helix</keyword>
<reference evidence="3" key="1">
    <citation type="submission" date="2020-09" db="EMBL/GenBank/DDBJ databases">
        <authorList>
            <person name="Kikuchi T."/>
        </authorList>
    </citation>
    <scope>NUCLEOTIDE SEQUENCE</scope>
    <source>
        <strain evidence="3">Ka4C1</strain>
    </source>
</reference>
<comment type="caution">
    <text evidence="3">The sequence shown here is derived from an EMBL/GenBank/DDBJ whole genome shotgun (WGS) entry which is preliminary data.</text>
</comment>
<protein>
    <submittedName>
        <fullName evidence="3">(pine wood nematode) hypothetical protein</fullName>
    </submittedName>
</protein>